<comment type="subcellular location">
    <subcellularLocation>
        <location evidence="1">Membrane</location>
    </subcellularLocation>
</comment>
<accession>A0A4S5BQ00</accession>
<dbReference type="GO" id="GO:0016020">
    <property type="term" value="C:membrane"/>
    <property type="evidence" value="ECO:0007669"/>
    <property type="project" value="UniProtKB-SubCell"/>
</dbReference>
<evidence type="ECO:0000256" key="4">
    <source>
        <dbReference type="ARBA" id="ARBA00023136"/>
    </source>
</evidence>
<dbReference type="InterPro" id="IPR025423">
    <property type="entry name" value="TMEM205-like"/>
</dbReference>
<keyword evidence="3 5" id="KW-1133">Transmembrane helix</keyword>
<evidence type="ECO:0000313" key="7">
    <source>
        <dbReference type="EMBL" id="THJ33021.1"/>
    </source>
</evidence>
<evidence type="ECO:0000313" key="8">
    <source>
        <dbReference type="Proteomes" id="UP000306236"/>
    </source>
</evidence>
<dbReference type="Pfam" id="PF13664">
    <property type="entry name" value="DUF4149"/>
    <property type="match status" value="1"/>
</dbReference>
<gene>
    <name evidence="7" type="ORF">E8K88_10525</name>
</gene>
<dbReference type="AlphaFoldDB" id="A0A4S5BQ00"/>
<proteinExistence type="predicted"/>
<feature type="transmembrane region" description="Helical" evidence="5">
    <location>
        <begin position="131"/>
        <end position="151"/>
    </location>
</feature>
<dbReference type="OrthoDB" id="5797290at2"/>
<sequence length="158" mass="17267">MHTIKQQQLPLFAAALWWGSLSVVGFLCVPLLFSHLPTAAIAGQMAAKLFSATTWVSLACCFILIFTLRTPRPDYLDTPAGTPLPAPSPAAIWAMALTAWILAGAVLALLSEYAVAPRIVARENLALWHRVGTGMYAAQWLCASVVLWRLASKLHWQR</sequence>
<feature type="domain" description="TMEM205-like" evidence="6">
    <location>
        <begin position="13"/>
        <end position="122"/>
    </location>
</feature>
<evidence type="ECO:0000256" key="1">
    <source>
        <dbReference type="ARBA" id="ARBA00004370"/>
    </source>
</evidence>
<keyword evidence="2 5" id="KW-0812">Transmembrane</keyword>
<evidence type="ECO:0000259" key="6">
    <source>
        <dbReference type="Pfam" id="PF13664"/>
    </source>
</evidence>
<feature type="transmembrane region" description="Helical" evidence="5">
    <location>
        <begin position="12"/>
        <end position="33"/>
    </location>
</feature>
<reference evidence="7 8" key="1">
    <citation type="submission" date="2019-04" db="EMBL/GenBank/DDBJ databases">
        <title>Lampropedia sp YIM MLB12 draf genome.</title>
        <authorList>
            <person name="Wang Y.-X."/>
        </authorList>
    </citation>
    <scope>NUCLEOTIDE SEQUENCE [LARGE SCALE GENOMIC DNA]</scope>
    <source>
        <strain evidence="7 8">YIM MLB12</strain>
    </source>
</reference>
<keyword evidence="4 5" id="KW-0472">Membrane</keyword>
<dbReference type="Proteomes" id="UP000306236">
    <property type="component" value="Unassembled WGS sequence"/>
</dbReference>
<organism evidence="7 8">
    <name type="scientific">Lampropedia aestuarii</name>
    <dbReference type="NCBI Taxonomy" id="2562762"/>
    <lineage>
        <taxon>Bacteria</taxon>
        <taxon>Pseudomonadati</taxon>
        <taxon>Pseudomonadota</taxon>
        <taxon>Betaproteobacteria</taxon>
        <taxon>Burkholderiales</taxon>
        <taxon>Comamonadaceae</taxon>
        <taxon>Lampropedia</taxon>
    </lineage>
</organism>
<dbReference type="EMBL" id="SSWX01000012">
    <property type="protein sequence ID" value="THJ33021.1"/>
    <property type="molecule type" value="Genomic_DNA"/>
</dbReference>
<evidence type="ECO:0000256" key="5">
    <source>
        <dbReference type="SAM" id="Phobius"/>
    </source>
</evidence>
<protein>
    <submittedName>
        <fullName evidence="7">DUF4149 domain-containing protein</fullName>
    </submittedName>
</protein>
<evidence type="ECO:0000256" key="2">
    <source>
        <dbReference type="ARBA" id="ARBA00022692"/>
    </source>
</evidence>
<dbReference type="RefSeq" id="WP_136406623.1">
    <property type="nucleotide sequence ID" value="NZ_JARXRQ010000005.1"/>
</dbReference>
<evidence type="ECO:0000256" key="3">
    <source>
        <dbReference type="ARBA" id="ARBA00022989"/>
    </source>
</evidence>
<feature type="transmembrane region" description="Helical" evidence="5">
    <location>
        <begin position="45"/>
        <end position="70"/>
    </location>
</feature>
<name>A0A4S5BQ00_9BURK</name>
<feature type="transmembrane region" description="Helical" evidence="5">
    <location>
        <begin position="90"/>
        <end position="110"/>
    </location>
</feature>
<keyword evidence="8" id="KW-1185">Reference proteome</keyword>
<comment type="caution">
    <text evidence="7">The sequence shown here is derived from an EMBL/GenBank/DDBJ whole genome shotgun (WGS) entry which is preliminary data.</text>
</comment>